<evidence type="ECO:0000313" key="2">
    <source>
        <dbReference type="EMBL" id="ERL06788.1"/>
    </source>
</evidence>
<dbReference type="Proteomes" id="UP000016638">
    <property type="component" value="Unassembled WGS sequence"/>
</dbReference>
<keyword evidence="3" id="KW-1185">Reference proteome</keyword>
<evidence type="ECO:0000313" key="3">
    <source>
        <dbReference type="Proteomes" id="UP000016638"/>
    </source>
</evidence>
<dbReference type="STRING" id="1125712.HMPREF1316_0549"/>
<proteinExistence type="predicted"/>
<reference evidence="2 3" key="1">
    <citation type="submission" date="2013-08" db="EMBL/GenBank/DDBJ databases">
        <authorList>
            <person name="Durkin A.S."/>
            <person name="Haft D.R."/>
            <person name="McCorrison J."/>
            <person name="Torralba M."/>
            <person name="Gillis M."/>
            <person name="Haft D.H."/>
            <person name="Methe B."/>
            <person name="Sutton G."/>
            <person name="Nelson K.E."/>
        </authorList>
    </citation>
    <scope>NUCLEOTIDE SEQUENCE [LARGE SCALE GENOMIC DNA]</scope>
    <source>
        <strain evidence="2 3">F0195</strain>
    </source>
</reference>
<organism evidence="2 3">
    <name type="scientific">Olsenella profusa F0195</name>
    <dbReference type="NCBI Taxonomy" id="1125712"/>
    <lineage>
        <taxon>Bacteria</taxon>
        <taxon>Bacillati</taxon>
        <taxon>Actinomycetota</taxon>
        <taxon>Coriobacteriia</taxon>
        <taxon>Coriobacteriales</taxon>
        <taxon>Atopobiaceae</taxon>
        <taxon>Olsenella</taxon>
    </lineage>
</organism>
<feature type="compositionally biased region" description="Basic and acidic residues" evidence="1">
    <location>
        <begin position="1"/>
        <end position="13"/>
    </location>
</feature>
<dbReference type="AlphaFoldDB" id="U2TKV9"/>
<dbReference type="PATRIC" id="fig|1125712.3.peg.1970"/>
<dbReference type="EMBL" id="AWEZ01000062">
    <property type="protein sequence ID" value="ERL06788.1"/>
    <property type="molecule type" value="Genomic_DNA"/>
</dbReference>
<sequence length="37" mass="4160">MDSRSVRWRRDGKNLSVNALEHGSTGQEQHPKVTANP</sequence>
<comment type="caution">
    <text evidence="2">The sequence shown here is derived from an EMBL/GenBank/DDBJ whole genome shotgun (WGS) entry which is preliminary data.</text>
</comment>
<name>U2TKV9_9ACTN</name>
<accession>U2TKV9</accession>
<protein>
    <submittedName>
        <fullName evidence="2">Uncharacterized protein</fullName>
    </submittedName>
</protein>
<evidence type="ECO:0000256" key="1">
    <source>
        <dbReference type="SAM" id="MobiDB-lite"/>
    </source>
</evidence>
<feature type="region of interest" description="Disordered" evidence="1">
    <location>
        <begin position="1"/>
        <end position="37"/>
    </location>
</feature>
<gene>
    <name evidence="2" type="ORF">HMPREF1316_0549</name>
</gene>